<protein>
    <submittedName>
        <fullName evidence="4">VWA-like domain-containing protein</fullName>
    </submittedName>
</protein>
<feature type="compositionally biased region" description="Basic residues" evidence="1">
    <location>
        <begin position="419"/>
        <end position="428"/>
    </location>
</feature>
<dbReference type="PANTHER" id="PTHR38730">
    <property type="entry name" value="SLL7028 PROTEIN"/>
    <property type="match status" value="1"/>
</dbReference>
<evidence type="ECO:0000259" key="3">
    <source>
        <dbReference type="Pfam" id="PF13203"/>
    </source>
</evidence>
<dbReference type="Pfam" id="PF09967">
    <property type="entry name" value="DUF2201"/>
    <property type="match status" value="1"/>
</dbReference>
<reference evidence="4 5" key="1">
    <citation type="submission" date="2022-05" db="EMBL/GenBank/DDBJ databases">
        <title>Seasonal and diel survey of microbial diversity of the Tyrrhenian coast.</title>
        <authorList>
            <person name="Gattoni G."/>
            <person name="Corral P."/>
        </authorList>
    </citation>
    <scope>NUCLEOTIDE SEQUENCE [LARGE SCALE GENOMIC DNA]</scope>
    <source>
        <strain evidence="4 5">V10</strain>
    </source>
</reference>
<feature type="domain" description="Putative metallopeptidase" evidence="3">
    <location>
        <begin position="32"/>
        <end position="273"/>
    </location>
</feature>
<evidence type="ECO:0000256" key="1">
    <source>
        <dbReference type="SAM" id="MobiDB-lite"/>
    </source>
</evidence>
<proteinExistence type="predicted"/>
<dbReference type="EMBL" id="JALZWP010000012">
    <property type="protein sequence ID" value="MCL1629496.1"/>
    <property type="molecule type" value="Genomic_DNA"/>
</dbReference>
<evidence type="ECO:0000313" key="5">
    <source>
        <dbReference type="Proteomes" id="UP001202550"/>
    </source>
</evidence>
<dbReference type="SUPFAM" id="SSF53300">
    <property type="entry name" value="vWA-like"/>
    <property type="match status" value="1"/>
</dbReference>
<evidence type="ECO:0000313" key="4">
    <source>
        <dbReference type="EMBL" id="MCL1629496.1"/>
    </source>
</evidence>
<feature type="region of interest" description="Disordered" evidence="1">
    <location>
        <begin position="397"/>
        <end position="428"/>
    </location>
</feature>
<organism evidence="4 5">
    <name type="scientific">Roseinatronobacter domitianus</name>
    <dbReference type="NCBI Taxonomy" id="2940293"/>
    <lineage>
        <taxon>Bacteria</taxon>
        <taxon>Pseudomonadati</taxon>
        <taxon>Pseudomonadota</taxon>
        <taxon>Alphaproteobacteria</taxon>
        <taxon>Rhodobacterales</taxon>
        <taxon>Paracoccaceae</taxon>
        <taxon>Roseinatronobacter</taxon>
    </lineage>
</organism>
<dbReference type="RefSeq" id="WP_249059466.1">
    <property type="nucleotide sequence ID" value="NZ_JALZWP010000012.1"/>
</dbReference>
<dbReference type="Pfam" id="PF13203">
    <property type="entry name" value="DUF2201_N"/>
    <property type="match status" value="1"/>
</dbReference>
<sequence>MIHDATDPEAGEIEALQRLKREAQDALESIRAGFLLRRPFLAMIAMRLDLVAVIDDRLRTAATNGSVIYFDARFFFECSEEKRLFVFAHEVWHCALGHMSRAAGRLPNLWNIAVDHEVNCLLQEDGFPRPDDAVYFEKYDGVNAERVYDHLVNSGADLPSGFDLHLPLTGLPEEGGAGSGDNTVLIDTDFRPFDAPPSEAQATRMRLEAAREATKRHGTLPGLVAFELDQLERARTDWRPILSRFVKNAMMTRLNWSRPQRRHVHAGLYLPSRRRDKMRIAIAVDVSGSVFDIAPAFIAEAMGILSQSSVTGIDLMLFDIAIRTRANLTSPDDLPAILKNCQGGGGTDFRPLFVDGLLDETVAALIVLTDGFGPAPDTAPKTPTLWALTTDGEKPAPWGEMIRLPDLTPSPERRLPRLSMRHPPRSPR</sequence>
<dbReference type="InterPro" id="IPR036465">
    <property type="entry name" value="vWFA_dom_sf"/>
</dbReference>
<gene>
    <name evidence="4" type="ORF">M3N55_12215</name>
</gene>
<dbReference type="PANTHER" id="PTHR38730:SF1">
    <property type="entry name" value="SLL7028 PROTEIN"/>
    <property type="match status" value="1"/>
</dbReference>
<name>A0ABT0M3P9_9RHOB</name>
<dbReference type="Proteomes" id="UP001202550">
    <property type="component" value="Unassembled WGS sequence"/>
</dbReference>
<comment type="caution">
    <text evidence="4">The sequence shown here is derived from an EMBL/GenBank/DDBJ whole genome shotgun (WGS) entry which is preliminary data.</text>
</comment>
<feature type="domain" description="VWA-like" evidence="2">
    <location>
        <begin position="280"/>
        <end position="404"/>
    </location>
</feature>
<keyword evidence="5" id="KW-1185">Reference proteome</keyword>
<evidence type="ECO:0000259" key="2">
    <source>
        <dbReference type="Pfam" id="PF09967"/>
    </source>
</evidence>
<dbReference type="InterPro" id="IPR025154">
    <property type="entry name" value="Put_metallopeptidase_dom"/>
</dbReference>
<dbReference type="InterPro" id="IPR018698">
    <property type="entry name" value="VWA-like_dom"/>
</dbReference>
<accession>A0ABT0M3P9</accession>